<evidence type="ECO:0000256" key="1">
    <source>
        <dbReference type="SAM" id="Phobius"/>
    </source>
</evidence>
<feature type="transmembrane region" description="Helical" evidence="1">
    <location>
        <begin position="67"/>
        <end position="89"/>
    </location>
</feature>
<dbReference type="AlphaFoldDB" id="A0AAN4R5J5"/>
<dbReference type="RefSeq" id="WP_146926755.1">
    <property type="nucleotide sequence ID" value="NZ_BAPU01000063.1"/>
</dbReference>
<protein>
    <recommendedName>
        <fullName evidence="4">DUF5658 domain-containing protein</fullName>
    </recommendedName>
</protein>
<keyword evidence="1" id="KW-1133">Transmembrane helix</keyword>
<evidence type="ECO:0008006" key="4">
    <source>
        <dbReference type="Google" id="ProtNLM"/>
    </source>
</evidence>
<feature type="transmembrane region" description="Helical" evidence="1">
    <location>
        <begin position="101"/>
        <end position="119"/>
    </location>
</feature>
<evidence type="ECO:0000313" key="2">
    <source>
        <dbReference type="EMBL" id="GEL54818.1"/>
    </source>
</evidence>
<proteinExistence type="predicted"/>
<keyword evidence="1" id="KW-0812">Transmembrane</keyword>
<name>A0AAN4R5J5_9PROT</name>
<evidence type="ECO:0000313" key="3">
    <source>
        <dbReference type="Proteomes" id="UP000321287"/>
    </source>
</evidence>
<accession>A0AAN4R5J5</accession>
<keyword evidence="1" id="KW-0472">Membrane</keyword>
<dbReference type="Proteomes" id="UP000321287">
    <property type="component" value="Unassembled WGS sequence"/>
</dbReference>
<dbReference type="EMBL" id="BJVS01000010">
    <property type="protein sequence ID" value="GEL54818.1"/>
    <property type="molecule type" value="Genomic_DNA"/>
</dbReference>
<organism evidence="2 3">
    <name type="scientific">Asaia bogorensis NBRC 16594</name>
    <dbReference type="NCBI Taxonomy" id="1231624"/>
    <lineage>
        <taxon>Bacteria</taxon>
        <taxon>Pseudomonadati</taxon>
        <taxon>Pseudomonadota</taxon>
        <taxon>Alphaproteobacteria</taxon>
        <taxon>Acetobacterales</taxon>
        <taxon>Acetobacteraceae</taxon>
        <taxon>Asaia</taxon>
    </lineage>
</organism>
<comment type="caution">
    <text evidence="2">The sequence shown here is derived from an EMBL/GenBank/DDBJ whole genome shotgun (WGS) entry which is preliminary data.</text>
</comment>
<gene>
    <name evidence="2" type="ORF">ABO01nite_28250</name>
</gene>
<reference evidence="2 3" key="1">
    <citation type="submission" date="2019-07" db="EMBL/GenBank/DDBJ databases">
        <title>Whole genome shotgun sequence of Asaia bogorensis NBRC 16594.</title>
        <authorList>
            <person name="Hosoyama A."/>
            <person name="Uohara A."/>
            <person name="Ohji S."/>
            <person name="Ichikawa N."/>
        </authorList>
    </citation>
    <scope>NUCLEOTIDE SEQUENCE [LARGE SCALE GENOMIC DNA]</scope>
    <source>
        <strain evidence="2 3">NBRC 16594</strain>
    </source>
</reference>
<keyword evidence="3" id="KW-1185">Reference proteome</keyword>
<sequence length="121" mass="12891">MTGRDRLVAGFGLTFALLSAGVDGYLTADQFGDVWPWLCSHLPHLFHTGLLRALATNWPRPRLSFGAWQWLGIGLALTVIGKAALLPILRRASRLGPRTVTGVKLMLALAAIAGGIASLCS</sequence>